<comment type="caution">
    <text evidence="2">The sequence shown here is derived from an EMBL/GenBank/DDBJ whole genome shotgun (WGS) entry which is preliminary data.</text>
</comment>
<keyword evidence="3" id="KW-1185">Reference proteome</keyword>
<dbReference type="EMBL" id="JBHMAF010000068">
    <property type="protein sequence ID" value="MFB9759331.1"/>
    <property type="molecule type" value="Genomic_DNA"/>
</dbReference>
<dbReference type="Proteomes" id="UP001589609">
    <property type="component" value="Unassembled WGS sequence"/>
</dbReference>
<reference evidence="2 3" key="1">
    <citation type="submission" date="2024-09" db="EMBL/GenBank/DDBJ databases">
        <authorList>
            <person name="Sun Q."/>
            <person name="Mori K."/>
        </authorList>
    </citation>
    <scope>NUCLEOTIDE SEQUENCE [LARGE SCALE GENOMIC DNA]</scope>
    <source>
        <strain evidence="2 3">JCM 11201</strain>
    </source>
</reference>
<keyword evidence="1" id="KW-1133">Transmembrane helix</keyword>
<organism evidence="2 3">
    <name type="scientific">Ectobacillus funiculus</name>
    <dbReference type="NCBI Taxonomy" id="137993"/>
    <lineage>
        <taxon>Bacteria</taxon>
        <taxon>Bacillati</taxon>
        <taxon>Bacillota</taxon>
        <taxon>Bacilli</taxon>
        <taxon>Bacillales</taxon>
        <taxon>Bacillaceae</taxon>
        <taxon>Ectobacillus</taxon>
    </lineage>
</organism>
<evidence type="ECO:0000256" key="1">
    <source>
        <dbReference type="SAM" id="Phobius"/>
    </source>
</evidence>
<feature type="transmembrane region" description="Helical" evidence="1">
    <location>
        <begin position="348"/>
        <end position="368"/>
    </location>
</feature>
<evidence type="ECO:0008006" key="4">
    <source>
        <dbReference type="Google" id="ProtNLM"/>
    </source>
</evidence>
<feature type="transmembrane region" description="Helical" evidence="1">
    <location>
        <begin position="5"/>
        <end position="28"/>
    </location>
</feature>
<feature type="transmembrane region" description="Helical" evidence="1">
    <location>
        <begin position="153"/>
        <end position="175"/>
    </location>
</feature>
<keyword evidence="1" id="KW-0472">Membrane</keyword>
<dbReference type="RefSeq" id="WP_379949635.1">
    <property type="nucleotide sequence ID" value="NZ_JBHMAF010000068.1"/>
</dbReference>
<sequence length="378" mass="41735">MKFNLLRFLCLLFLPVVVIGIIVFGVAIKEHYEEKGEFLTPANPVAHEPAKFSYQLINPSTKEPLHNASVHLEIAKTRALNHWLDVGYLRQDNQGTGLVYQMDSFLYDGKIEMDSILWDAGAYTVSIHATSPELKKPVDIKIPVDVKVPLGQIIRTIILFIIIFLAAAISGYIAGQLENPFKKNNSKLKRTVQSTLLLFLACVVLSNSISSIALAHGNEASSHPNEPMQIEKSGVRAELKINPMEPVQKGKPAHFSLTFHDSKTGQPIQGIDASLSLYHEDDNLTMFTTRTEMPKGQIAFDYAFPDTAKYQLIIHAAPNSPKSTLLEPFDGKLSFEVPPVQPSVVAQIRAGILMFIVLVAGFAIGVMGTRRKKSVSFA</sequence>
<gene>
    <name evidence="2" type="ORF">ACFFMS_12870</name>
</gene>
<name>A0ABV5WFE8_9BACI</name>
<keyword evidence="1" id="KW-0812">Transmembrane</keyword>
<protein>
    <recommendedName>
        <fullName evidence="4">DUF3324 domain-containing protein</fullName>
    </recommendedName>
</protein>
<accession>A0ABV5WFE8</accession>
<feature type="transmembrane region" description="Helical" evidence="1">
    <location>
        <begin position="196"/>
        <end position="215"/>
    </location>
</feature>
<evidence type="ECO:0000313" key="2">
    <source>
        <dbReference type="EMBL" id="MFB9759331.1"/>
    </source>
</evidence>
<evidence type="ECO:0000313" key="3">
    <source>
        <dbReference type="Proteomes" id="UP001589609"/>
    </source>
</evidence>
<proteinExistence type="predicted"/>